<feature type="transmembrane region" description="Helical" evidence="1">
    <location>
        <begin position="467"/>
        <end position="490"/>
    </location>
</feature>
<sequence>MNSPKVNAPNIHLFAFHSRHESSIRSEPRIVPGAEKLWEKLGQILNQYGYNNPLDLLGYYAPKGEQAYDPKEEGPGNILNLHKNGLIDFKGTLEVDEYPVNFTGIACPRRIYDSYALALNIRRPEKENERQTDAVPISIYGQFNTHANLLLPDFIQSSLGQTLLLTADLTDEQKQFSPEGLKNLACQCIDELIEDPQKRPSYSNKGRLFGSPIFEFGDIDTLESQSDYRHILVLLFRDDTLKRKFESAYWDLIELFYYRNKILTSFDFTRSGYQETYRKYEEIEEIISDVNHQISNLVPNKRLGYKYLENLKQKLKIMPGLALEYSRLQQVLERNRNMIAIDAKKYDATLDEIQRKQNLDVFYLKPIDLSFVENFTRQEVPYFQERIKADLDYFVHGKGLVDRAIATIRGIVEIERIDRERHLETKLEAIAIGIGTAAVVAASSIYLSLDQPITALNPPDRSPSIALFMIVILISIAVGTIVFALFSWLLSWIRRD</sequence>
<dbReference type="Proteomes" id="UP000664844">
    <property type="component" value="Unassembled WGS sequence"/>
</dbReference>
<keyword evidence="3" id="KW-1185">Reference proteome</keyword>
<keyword evidence="1" id="KW-1133">Transmembrane helix</keyword>
<gene>
    <name evidence="2" type="ORF">J0895_11250</name>
</gene>
<evidence type="ECO:0000256" key="1">
    <source>
        <dbReference type="SAM" id="Phobius"/>
    </source>
</evidence>
<organism evidence="2 3">
    <name type="scientific">Phormidium pseudopriestleyi FRX01</name>
    <dbReference type="NCBI Taxonomy" id="1759528"/>
    <lineage>
        <taxon>Bacteria</taxon>
        <taxon>Bacillati</taxon>
        <taxon>Cyanobacteriota</taxon>
        <taxon>Cyanophyceae</taxon>
        <taxon>Oscillatoriophycideae</taxon>
        <taxon>Oscillatoriales</taxon>
        <taxon>Oscillatoriaceae</taxon>
        <taxon>Phormidium</taxon>
    </lineage>
</organism>
<dbReference type="EMBL" id="JAFLQW010000301">
    <property type="protein sequence ID" value="MBO0349676.1"/>
    <property type="molecule type" value="Genomic_DNA"/>
</dbReference>
<dbReference type="RefSeq" id="WP_207088185.1">
    <property type="nucleotide sequence ID" value="NZ_JAFLQW010000301.1"/>
</dbReference>
<comment type="caution">
    <text evidence="2">The sequence shown here is derived from an EMBL/GenBank/DDBJ whole genome shotgun (WGS) entry which is preliminary data.</text>
</comment>
<reference evidence="2 3" key="1">
    <citation type="submission" date="2021-03" db="EMBL/GenBank/DDBJ databases">
        <title>Metabolic Capacity of the Antarctic Cyanobacterium Phormidium pseudopriestleyi that Sustains Oxygenic Photosynthesis in the Presence of Hydrogen Sulfide.</title>
        <authorList>
            <person name="Lumian J.E."/>
            <person name="Jungblut A.D."/>
            <person name="Dillon M.L."/>
            <person name="Hawes I."/>
            <person name="Doran P.T."/>
            <person name="Mackey T.J."/>
            <person name="Dick G.J."/>
            <person name="Grettenberger C.L."/>
            <person name="Sumner D.Y."/>
        </authorList>
    </citation>
    <scope>NUCLEOTIDE SEQUENCE [LARGE SCALE GENOMIC DNA]</scope>
    <source>
        <strain evidence="2 3">FRX01</strain>
    </source>
</reference>
<evidence type="ECO:0000313" key="2">
    <source>
        <dbReference type="EMBL" id="MBO0349676.1"/>
    </source>
</evidence>
<protein>
    <submittedName>
        <fullName evidence="2">Uncharacterized protein</fullName>
    </submittedName>
</protein>
<name>A0ABS3FST8_9CYAN</name>
<feature type="transmembrane region" description="Helical" evidence="1">
    <location>
        <begin position="429"/>
        <end position="447"/>
    </location>
</feature>
<keyword evidence="1" id="KW-0812">Transmembrane</keyword>
<evidence type="ECO:0000313" key="3">
    <source>
        <dbReference type="Proteomes" id="UP000664844"/>
    </source>
</evidence>
<keyword evidence="1" id="KW-0472">Membrane</keyword>
<accession>A0ABS3FST8</accession>
<proteinExistence type="predicted"/>